<sequence length="464" mass="50544">MAPPSLVEMCRKVLITNLPRLAGFGDMPLNDTMRESLKHVKTAKHLRELELGSVEDIYEETPHIWERLISKNFPYLKAEHNWVPSDPRLWHKVYAKYEKIQKEADAQAAEKLKAAMSAYKDEVDSRRVTIVAVPERPKLHLSKQWPPPKKPTVLQKTRNQVLQEAKRLKLPGAKGRPPVQTSTLKQAPKGMLNEKRIARQVDSTATLIRAPRVRPSLNATDEQARLDREARLLRIKNLTAKPASGATVLTFDDDEEENTNSNKKRKAEDDLFGDSSEFRAATPPAIQESGSGFLSLEDLATSPSNSLSAPRRSNKVADPKTSQTSTSSATFSSAASPPQTAAVKRRRALFLSARPGANTAISPPRVASGSGASPPALDPQVAGRPTRPARPVTGTSTSLAASKPLLFVSGKDGPRPSASSPPPATGGTAARTGDGRKTPPPPNRVVKRKPAVDIFMPTSKRPRN</sequence>
<name>A0AAE0MEE6_9PEZI</name>
<keyword evidence="3" id="KW-1185">Reference proteome</keyword>
<dbReference type="PANTHER" id="PTHR47543:SF2">
    <property type="entry name" value="RNA POLYMERASE II TRANSCRIPTION FACTOR SIII SUBUNIT A"/>
    <property type="match status" value="1"/>
</dbReference>
<dbReference type="Gene3D" id="6.10.250.3180">
    <property type="match status" value="1"/>
</dbReference>
<dbReference type="Proteomes" id="UP001283341">
    <property type="component" value="Unassembled WGS sequence"/>
</dbReference>
<dbReference type="InterPro" id="IPR010684">
    <property type="entry name" value="RNA_pol_II_trans_fac_SIII_A"/>
</dbReference>
<proteinExistence type="predicted"/>
<evidence type="ECO:0008006" key="4">
    <source>
        <dbReference type="Google" id="ProtNLM"/>
    </source>
</evidence>
<feature type="compositionally biased region" description="Low complexity" evidence="1">
    <location>
        <begin position="321"/>
        <end position="342"/>
    </location>
</feature>
<reference evidence="2" key="1">
    <citation type="journal article" date="2023" name="Mol. Phylogenet. Evol.">
        <title>Genome-scale phylogeny and comparative genomics of the fungal order Sordariales.</title>
        <authorList>
            <person name="Hensen N."/>
            <person name="Bonometti L."/>
            <person name="Westerberg I."/>
            <person name="Brannstrom I.O."/>
            <person name="Guillou S."/>
            <person name="Cros-Aarteil S."/>
            <person name="Calhoun S."/>
            <person name="Haridas S."/>
            <person name="Kuo A."/>
            <person name="Mondo S."/>
            <person name="Pangilinan J."/>
            <person name="Riley R."/>
            <person name="LaButti K."/>
            <person name="Andreopoulos B."/>
            <person name="Lipzen A."/>
            <person name="Chen C."/>
            <person name="Yan M."/>
            <person name="Daum C."/>
            <person name="Ng V."/>
            <person name="Clum A."/>
            <person name="Steindorff A."/>
            <person name="Ohm R.A."/>
            <person name="Martin F."/>
            <person name="Silar P."/>
            <person name="Natvig D.O."/>
            <person name="Lalanne C."/>
            <person name="Gautier V."/>
            <person name="Ament-Velasquez S.L."/>
            <person name="Kruys A."/>
            <person name="Hutchinson M.I."/>
            <person name="Powell A.J."/>
            <person name="Barry K."/>
            <person name="Miller A.N."/>
            <person name="Grigoriev I.V."/>
            <person name="Debuchy R."/>
            <person name="Gladieux P."/>
            <person name="Hiltunen Thoren M."/>
            <person name="Johannesson H."/>
        </authorList>
    </citation>
    <scope>NUCLEOTIDE SEQUENCE</scope>
    <source>
        <strain evidence="2">CBS 118394</strain>
    </source>
</reference>
<reference evidence="2" key="2">
    <citation type="submission" date="2023-06" db="EMBL/GenBank/DDBJ databases">
        <authorList>
            <consortium name="Lawrence Berkeley National Laboratory"/>
            <person name="Haridas S."/>
            <person name="Hensen N."/>
            <person name="Bonometti L."/>
            <person name="Westerberg I."/>
            <person name="Brannstrom I.O."/>
            <person name="Guillou S."/>
            <person name="Cros-Aarteil S."/>
            <person name="Calhoun S."/>
            <person name="Kuo A."/>
            <person name="Mondo S."/>
            <person name="Pangilinan J."/>
            <person name="Riley R."/>
            <person name="Labutti K."/>
            <person name="Andreopoulos B."/>
            <person name="Lipzen A."/>
            <person name="Chen C."/>
            <person name="Yanf M."/>
            <person name="Daum C."/>
            <person name="Ng V."/>
            <person name="Clum A."/>
            <person name="Steindorff A."/>
            <person name="Ohm R."/>
            <person name="Martin F."/>
            <person name="Silar P."/>
            <person name="Natvig D."/>
            <person name="Lalanne C."/>
            <person name="Gautier V."/>
            <person name="Ament-Velasquez S.L."/>
            <person name="Kruys A."/>
            <person name="Hutchinson M.I."/>
            <person name="Powell A.J."/>
            <person name="Barry K."/>
            <person name="Miller A.N."/>
            <person name="Grigoriev I.V."/>
            <person name="Debuchy R."/>
            <person name="Gladieux P."/>
            <person name="Thoren M.H."/>
            <person name="Johannesson H."/>
        </authorList>
    </citation>
    <scope>NUCLEOTIDE SEQUENCE</scope>
    <source>
        <strain evidence="2">CBS 118394</strain>
    </source>
</reference>
<protein>
    <recommendedName>
        <fullName evidence="4">Elongin-A</fullName>
    </recommendedName>
</protein>
<dbReference type="GO" id="GO:0070449">
    <property type="term" value="C:elongin complex"/>
    <property type="evidence" value="ECO:0007669"/>
    <property type="project" value="InterPro"/>
</dbReference>
<dbReference type="EMBL" id="JAUEDM010000001">
    <property type="protein sequence ID" value="KAK3329387.1"/>
    <property type="molecule type" value="Genomic_DNA"/>
</dbReference>
<accession>A0AAE0MEE6</accession>
<dbReference type="GO" id="GO:0006368">
    <property type="term" value="P:transcription elongation by RNA polymerase II"/>
    <property type="evidence" value="ECO:0007669"/>
    <property type="project" value="InterPro"/>
</dbReference>
<dbReference type="AlphaFoldDB" id="A0AAE0MEE6"/>
<feature type="region of interest" description="Disordered" evidence="1">
    <location>
        <begin position="248"/>
        <end position="464"/>
    </location>
</feature>
<evidence type="ECO:0000256" key="1">
    <source>
        <dbReference type="SAM" id="MobiDB-lite"/>
    </source>
</evidence>
<gene>
    <name evidence="2" type="ORF">B0H66DRAFT_21720</name>
</gene>
<evidence type="ECO:0000313" key="3">
    <source>
        <dbReference type="Proteomes" id="UP001283341"/>
    </source>
</evidence>
<comment type="caution">
    <text evidence="2">The sequence shown here is derived from an EMBL/GenBank/DDBJ whole genome shotgun (WGS) entry which is preliminary data.</text>
</comment>
<dbReference type="Pfam" id="PF06881">
    <property type="entry name" value="Elongin_A"/>
    <property type="match status" value="1"/>
</dbReference>
<evidence type="ECO:0000313" key="2">
    <source>
        <dbReference type="EMBL" id="KAK3329387.1"/>
    </source>
</evidence>
<dbReference type="PANTHER" id="PTHR47543">
    <property type="entry name" value="OS08G0169600 PROTEIN"/>
    <property type="match status" value="1"/>
</dbReference>
<organism evidence="2 3">
    <name type="scientific">Apodospora peruviana</name>
    <dbReference type="NCBI Taxonomy" id="516989"/>
    <lineage>
        <taxon>Eukaryota</taxon>
        <taxon>Fungi</taxon>
        <taxon>Dikarya</taxon>
        <taxon>Ascomycota</taxon>
        <taxon>Pezizomycotina</taxon>
        <taxon>Sordariomycetes</taxon>
        <taxon>Sordariomycetidae</taxon>
        <taxon>Sordariales</taxon>
        <taxon>Lasiosphaeriaceae</taxon>
        <taxon>Apodospora</taxon>
    </lineage>
</organism>